<name>A0A8T1VBN7_9STRA</name>
<keyword evidence="3" id="KW-1185">Reference proteome</keyword>
<accession>A0A8T1VBN7</accession>
<sequence length="104" mass="9847">MRALVLPGDAAIPLGGAPLLSTSMTSVGAVGAGGTGASSPTMDDVGASASMEAVSCTTAESGSTPDGSRDGAGGARAEETESGAPRGSEDEGGVMAEEEDEAEG</sequence>
<dbReference type="Proteomes" id="UP000694044">
    <property type="component" value="Unassembled WGS sequence"/>
</dbReference>
<reference evidence="2" key="1">
    <citation type="submission" date="2021-02" db="EMBL/GenBank/DDBJ databases">
        <authorList>
            <person name="Palmer J.M."/>
        </authorList>
    </citation>
    <scope>NUCLEOTIDE SEQUENCE</scope>
    <source>
        <strain evidence="2">SCRP734</strain>
    </source>
</reference>
<dbReference type="EMBL" id="JAGDFM010000598">
    <property type="protein sequence ID" value="KAG7376944.1"/>
    <property type="molecule type" value="Genomic_DNA"/>
</dbReference>
<feature type="compositionally biased region" description="Polar residues" evidence="1">
    <location>
        <begin position="55"/>
        <end position="65"/>
    </location>
</feature>
<evidence type="ECO:0000313" key="2">
    <source>
        <dbReference type="EMBL" id="KAG7376944.1"/>
    </source>
</evidence>
<dbReference type="AlphaFoldDB" id="A0A8T1VBN7"/>
<evidence type="ECO:0000256" key="1">
    <source>
        <dbReference type="SAM" id="MobiDB-lite"/>
    </source>
</evidence>
<feature type="region of interest" description="Disordered" evidence="1">
    <location>
        <begin position="26"/>
        <end position="104"/>
    </location>
</feature>
<feature type="compositionally biased region" description="Acidic residues" evidence="1">
    <location>
        <begin position="90"/>
        <end position="104"/>
    </location>
</feature>
<gene>
    <name evidence="2" type="ORF">PHYPSEUDO_012390</name>
</gene>
<protein>
    <submittedName>
        <fullName evidence="2">Uncharacterized protein</fullName>
    </submittedName>
</protein>
<comment type="caution">
    <text evidence="2">The sequence shown here is derived from an EMBL/GenBank/DDBJ whole genome shotgun (WGS) entry which is preliminary data.</text>
</comment>
<proteinExistence type="predicted"/>
<evidence type="ECO:0000313" key="3">
    <source>
        <dbReference type="Proteomes" id="UP000694044"/>
    </source>
</evidence>
<organism evidence="2 3">
    <name type="scientific">Phytophthora pseudosyringae</name>
    <dbReference type="NCBI Taxonomy" id="221518"/>
    <lineage>
        <taxon>Eukaryota</taxon>
        <taxon>Sar</taxon>
        <taxon>Stramenopiles</taxon>
        <taxon>Oomycota</taxon>
        <taxon>Peronosporomycetes</taxon>
        <taxon>Peronosporales</taxon>
        <taxon>Peronosporaceae</taxon>
        <taxon>Phytophthora</taxon>
    </lineage>
</organism>